<keyword evidence="13" id="KW-0966">Cell projection</keyword>
<evidence type="ECO:0000256" key="2">
    <source>
        <dbReference type="ARBA" id="ARBA00010690"/>
    </source>
</evidence>
<dbReference type="Proteomes" id="UP000568839">
    <property type="component" value="Unassembled WGS sequence"/>
</dbReference>
<feature type="transmembrane region" description="Helical" evidence="12">
    <location>
        <begin position="191"/>
        <end position="214"/>
    </location>
</feature>
<dbReference type="InterPro" id="IPR029025">
    <property type="entry name" value="T3SS_substrate_exporter_C"/>
</dbReference>
<evidence type="ECO:0000313" key="13">
    <source>
        <dbReference type="EMBL" id="MBB6449285.1"/>
    </source>
</evidence>
<dbReference type="SUPFAM" id="SSF160544">
    <property type="entry name" value="EscU C-terminal domain-like"/>
    <property type="match status" value="1"/>
</dbReference>
<dbReference type="PANTHER" id="PTHR30531">
    <property type="entry name" value="FLAGELLAR BIOSYNTHETIC PROTEIN FLHB"/>
    <property type="match status" value="1"/>
</dbReference>
<feature type="transmembrane region" description="Helical" evidence="12">
    <location>
        <begin position="36"/>
        <end position="53"/>
    </location>
</feature>
<evidence type="ECO:0000256" key="6">
    <source>
        <dbReference type="ARBA" id="ARBA00022692"/>
    </source>
</evidence>
<name>A0A841PYK9_9BACL</name>
<evidence type="ECO:0000256" key="1">
    <source>
        <dbReference type="ARBA" id="ARBA00004651"/>
    </source>
</evidence>
<keyword evidence="13" id="KW-0282">Flagellum</keyword>
<keyword evidence="7 12" id="KW-1005">Bacterial flagellum biogenesis</keyword>
<dbReference type="NCBIfam" id="TIGR00328">
    <property type="entry name" value="flhB"/>
    <property type="match status" value="1"/>
</dbReference>
<dbReference type="Gene3D" id="6.10.250.2080">
    <property type="match status" value="1"/>
</dbReference>
<evidence type="ECO:0000256" key="11">
    <source>
        <dbReference type="ARBA" id="ARBA00023225"/>
    </source>
</evidence>
<feature type="transmembrane region" description="Helical" evidence="12">
    <location>
        <begin position="92"/>
        <end position="120"/>
    </location>
</feature>
<keyword evidence="13" id="KW-0969">Cilium</keyword>
<keyword evidence="6 12" id="KW-0812">Transmembrane</keyword>
<dbReference type="Gene3D" id="3.40.1690.10">
    <property type="entry name" value="secretion proteins EscU"/>
    <property type="match status" value="1"/>
</dbReference>
<evidence type="ECO:0000313" key="14">
    <source>
        <dbReference type="Proteomes" id="UP000568839"/>
    </source>
</evidence>
<organism evidence="13 14">
    <name type="scientific">Geomicrobium halophilum</name>
    <dbReference type="NCBI Taxonomy" id="549000"/>
    <lineage>
        <taxon>Bacteria</taxon>
        <taxon>Bacillati</taxon>
        <taxon>Bacillota</taxon>
        <taxon>Bacilli</taxon>
        <taxon>Bacillales</taxon>
        <taxon>Geomicrobium</taxon>
    </lineage>
</organism>
<evidence type="ECO:0000256" key="3">
    <source>
        <dbReference type="ARBA" id="ARBA00021622"/>
    </source>
</evidence>
<evidence type="ECO:0000256" key="10">
    <source>
        <dbReference type="ARBA" id="ARBA00023136"/>
    </source>
</evidence>
<evidence type="ECO:0000256" key="8">
    <source>
        <dbReference type="ARBA" id="ARBA00022927"/>
    </source>
</evidence>
<dbReference type="PANTHER" id="PTHR30531:SF12">
    <property type="entry name" value="FLAGELLAR BIOSYNTHETIC PROTEIN FLHB"/>
    <property type="match status" value="1"/>
</dbReference>
<keyword evidence="4 12" id="KW-0813">Transport</keyword>
<comment type="caution">
    <text evidence="13">The sequence shown here is derived from an EMBL/GenBank/DDBJ whole genome shotgun (WGS) entry which is preliminary data.</text>
</comment>
<keyword evidence="5 12" id="KW-1003">Cell membrane</keyword>
<keyword evidence="11 12" id="KW-1006">Bacterial flagellum protein export</keyword>
<dbReference type="GO" id="GO:0005886">
    <property type="term" value="C:plasma membrane"/>
    <property type="evidence" value="ECO:0007669"/>
    <property type="project" value="UniProtKB-SubCell"/>
</dbReference>
<dbReference type="AlphaFoldDB" id="A0A841PYK9"/>
<dbReference type="PRINTS" id="PR00950">
    <property type="entry name" value="TYPE3IMSPROT"/>
</dbReference>
<comment type="subcellular location">
    <subcellularLocation>
        <location evidence="1">Cell membrane</location>
        <topology evidence="1">Multi-pass membrane protein</topology>
    </subcellularLocation>
</comment>
<keyword evidence="14" id="KW-1185">Reference proteome</keyword>
<keyword evidence="9 12" id="KW-1133">Transmembrane helix</keyword>
<dbReference type="GO" id="GO:0009306">
    <property type="term" value="P:protein secretion"/>
    <property type="evidence" value="ECO:0007669"/>
    <property type="project" value="InterPro"/>
</dbReference>
<evidence type="ECO:0000256" key="12">
    <source>
        <dbReference type="RuleBase" id="RU364091"/>
    </source>
</evidence>
<dbReference type="EMBL" id="JACHHJ010000001">
    <property type="protein sequence ID" value="MBB6449285.1"/>
    <property type="molecule type" value="Genomic_DNA"/>
</dbReference>
<dbReference type="Pfam" id="PF01312">
    <property type="entry name" value="Bac_export_2"/>
    <property type="match status" value="1"/>
</dbReference>
<evidence type="ECO:0000256" key="9">
    <source>
        <dbReference type="ARBA" id="ARBA00022989"/>
    </source>
</evidence>
<evidence type="ECO:0000256" key="4">
    <source>
        <dbReference type="ARBA" id="ARBA00022448"/>
    </source>
</evidence>
<protein>
    <recommendedName>
        <fullName evidence="3 12">Flagellar biosynthetic protein FlhB</fullName>
    </recommendedName>
</protein>
<dbReference type="GO" id="GO:0044780">
    <property type="term" value="P:bacterial-type flagellum assembly"/>
    <property type="evidence" value="ECO:0007669"/>
    <property type="project" value="InterPro"/>
</dbReference>
<feature type="transmembrane region" description="Helical" evidence="12">
    <location>
        <begin position="152"/>
        <end position="171"/>
    </location>
</feature>
<keyword evidence="10 12" id="KW-0472">Membrane</keyword>
<accession>A0A841PYK9</accession>
<evidence type="ECO:0000256" key="7">
    <source>
        <dbReference type="ARBA" id="ARBA00022795"/>
    </source>
</evidence>
<dbReference type="InterPro" id="IPR006135">
    <property type="entry name" value="T3SS_substrate_exporter"/>
</dbReference>
<comment type="function">
    <text evidence="12">Required for formation of the rod structure in the basal body of the flagellar apparatus. Together with FliI and FliH, may constitute the export apparatus of flagellin.</text>
</comment>
<gene>
    <name evidence="12" type="primary">flhB</name>
    <name evidence="13" type="ORF">HNR44_001234</name>
</gene>
<proteinExistence type="inferred from homology"/>
<reference evidence="13 14" key="1">
    <citation type="submission" date="2020-08" db="EMBL/GenBank/DDBJ databases">
        <title>Genomic Encyclopedia of Type Strains, Phase IV (KMG-IV): sequencing the most valuable type-strain genomes for metagenomic binning, comparative biology and taxonomic classification.</title>
        <authorList>
            <person name="Goeker M."/>
        </authorList>
    </citation>
    <scope>NUCLEOTIDE SEQUENCE [LARGE SCALE GENOMIC DNA]</scope>
    <source>
        <strain evidence="13 14">DSM 21769</strain>
    </source>
</reference>
<comment type="similarity">
    <text evidence="2 12">Belongs to the type III secretion exporter family.</text>
</comment>
<evidence type="ECO:0000256" key="5">
    <source>
        <dbReference type="ARBA" id="ARBA00022475"/>
    </source>
</evidence>
<dbReference type="InterPro" id="IPR006136">
    <property type="entry name" value="FlhB"/>
</dbReference>
<keyword evidence="8 12" id="KW-0653">Protein transport</keyword>
<sequence>MRMDLQYFAQEKTEKATPKKRQETRKKGQVAKSSDINTAVILLLVFIFLFVYAEVPGEFMHHLFIKMYLHNTTMEMNVENVMSMFASLLSEIAIVLLPIMLVALLAGVIASMLQVSILFAPQAIKPKMSKINPIKGVKRIFSARALVELIKAFLKIILVGFAAFGIIWIYVDDLLHLALLNFRTGFYMVSWLTGIIGISCSLLLLILSVPDYIYQRYDHEKQIRMSKQDVKDEFKKMEGDPRIKSKRRQRAQEMATQRMMQEVPKADVVITNPTHYAIALRYDDQVMQAPTIIAKGTDYTALRMRQVAELNKITLVENKPLAQGLYDGAEIGQEVPEDLFRAVAEVLAYVYRLQRTQAT</sequence>